<dbReference type="Pfam" id="PF13174">
    <property type="entry name" value="TPR_6"/>
    <property type="match status" value="1"/>
</dbReference>
<dbReference type="InterPro" id="IPR019734">
    <property type="entry name" value="TPR_rpt"/>
</dbReference>
<dbReference type="PROSITE" id="PS51257">
    <property type="entry name" value="PROKAR_LIPOPROTEIN"/>
    <property type="match status" value="1"/>
</dbReference>
<dbReference type="EMBL" id="OW150024">
    <property type="protein sequence ID" value="CAH2030821.1"/>
    <property type="molecule type" value="Genomic_DNA"/>
</dbReference>
<keyword evidence="2" id="KW-1185">Reference proteome</keyword>
<dbReference type="RefSeq" id="WP_305731694.1">
    <property type="nucleotide sequence ID" value="NZ_OW150024.1"/>
</dbReference>
<gene>
    <name evidence="1" type="ORF">GEAMG1_1007</name>
</gene>
<dbReference type="InterPro" id="IPR011990">
    <property type="entry name" value="TPR-like_helical_dom_sf"/>
</dbReference>
<protein>
    <recommendedName>
        <fullName evidence="3">Outer membrane protein assembly factor BamD</fullName>
    </recommendedName>
</protein>
<evidence type="ECO:0008006" key="3">
    <source>
        <dbReference type="Google" id="ProtNLM"/>
    </source>
</evidence>
<proteinExistence type="predicted"/>
<accession>A0ABN8HHZ8</accession>
<organism evidence="1 2">
    <name type="scientific">Trichlorobacter ammonificans</name>
    <dbReference type="NCBI Taxonomy" id="2916410"/>
    <lineage>
        <taxon>Bacteria</taxon>
        <taxon>Pseudomonadati</taxon>
        <taxon>Thermodesulfobacteriota</taxon>
        <taxon>Desulfuromonadia</taxon>
        <taxon>Geobacterales</taxon>
        <taxon>Geobacteraceae</taxon>
        <taxon>Trichlorobacter</taxon>
    </lineage>
</organism>
<sequence>MGGKRTGTGQYLYRGIACLTLALLTACAPLRTMLAEREGQTHLRTMRQLARQGHFEELIRENHRILEQPQTARTVPADAALFSLGLAYADPSNPGRDYRMAREQFTRLLYDFPFSPFAEDARIWRGILDNDLLDEREGRAHLQRMQQLSQQGAFEAAERENRKILTSSPASPPADAALFSLGLLYADPANPRRDYRTALDFFSRLMADFPRSPFAEDGRIWDSILEDDVAGRERRAHLQRMRQLTRAGEFAAAVRENRQVLARTPKQPPADAALFSLGQIYADHRNPEMDYATARDYFRQLIGEFPRTPLAEGAHIWAGMLERQFAVQAGNSHLQRIQSFLRREDFDGALRENQRVLSRTPKQPPADAALFSIGRIHLHYANPKRDYKRAHATFIRLKREFPASPFAEEAKSWISLLETLEQALLVDVEIDRKQRH</sequence>
<name>A0ABN8HHZ8_9BACT</name>
<dbReference type="Gene3D" id="1.25.40.10">
    <property type="entry name" value="Tetratricopeptide repeat domain"/>
    <property type="match status" value="2"/>
</dbReference>
<evidence type="ECO:0000313" key="1">
    <source>
        <dbReference type="EMBL" id="CAH2030821.1"/>
    </source>
</evidence>
<evidence type="ECO:0000313" key="2">
    <source>
        <dbReference type="Proteomes" id="UP001295463"/>
    </source>
</evidence>
<dbReference type="Proteomes" id="UP001295463">
    <property type="component" value="Chromosome"/>
</dbReference>
<reference evidence="1 2" key="1">
    <citation type="submission" date="2022-03" db="EMBL/GenBank/DDBJ databases">
        <authorList>
            <person name="Koch H."/>
        </authorList>
    </citation>
    <scope>NUCLEOTIDE SEQUENCE [LARGE SCALE GENOMIC DNA]</scope>
    <source>
        <strain evidence="1 2">G1</strain>
    </source>
</reference>